<name>A0AAV5LLX8_9ROSI</name>
<dbReference type="AlphaFoldDB" id="A0AAV5LLX8"/>
<accession>A0AAV5LLX8</accession>
<proteinExistence type="predicted"/>
<protein>
    <submittedName>
        <fullName evidence="1">Uncharacterized protein</fullName>
    </submittedName>
</protein>
<evidence type="ECO:0000313" key="1">
    <source>
        <dbReference type="EMBL" id="GKV37512.1"/>
    </source>
</evidence>
<gene>
    <name evidence="1" type="ORF">SLEP1_g45538</name>
</gene>
<comment type="caution">
    <text evidence="1">The sequence shown here is derived from an EMBL/GenBank/DDBJ whole genome shotgun (WGS) entry which is preliminary data.</text>
</comment>
<sequence length="85" mass="9209">MGNGGSTGNTDRGGFTNDEVGRCFLTDKKVPRCGLVMGKEIPSPPWRCGLIMGNEIPSPPWRCVSGLIIDNEIAPPPPLPTRREF</sequence>
<organism evidence="1 2">
    <name type="scientific">Rubroshorea leprosula</name>
    <dbReference type="NCBI Taxonomy" id="152421"/>
    <lineage>
        <taxon>Eukaryota</taxon>
        <taxon>Viridiplantae</taxon>
        <taxon>Streptophyta</taxon>
        <taxon>Embryophyta</taxon>
        <taxon>Tracheophyta</taxon>
        <taxon>Spermatophyta</taxon>
        <taxon>Magnoliopsida</taxon>
        <taxon>eudicotyledons</taxon>
        <taxon>Gunneridae</taxon>
        <taxon>Pentapetalae</taxon>
        <taxon>rosids</taxon>
        <taxon>malvids</taxon>
        <taxon>Malvales</taxon>
        <taxon>Dipterocarpaceae</taxon>
        <taxon>Rubroshorea</taxon>
    </lineage>
</organism>
<dbReference type="Proteomes" id="UP001054252">
    <property type="component" value="Unassembled WGS sequence"/>
</dbReference>
<keyword evidence="2" id="KW-1185">Reference proteome</keyword>
<reference evidence="1 2" key="1">
    <citation type="journal article" date="2021" name="Commun. Biol.">
        <title>The genome of Shorea leprosula (Dipterocarpaceae) highlights the ecological relevance of drought in aseasonal tropical rainforests.</title>
        <authorList>
            <person name="Ng K.K.S."/>
            <person name="Kobayashi M.J."/>
            <person name="Fawcett J.A."/>
            <person name="Hatakeyama M."/>
            <person name="Paape T."/>
            <person name="Ng C.H."/>
            <person name="Ang C.C."/>
            <person name="Tnah L.H."/>
            <person name="Lee C.T."/>
            <person name="Nishiyama T."/>
            <person name="Sese J."/>
            <person name="O'Brien M.J."/>
            <person name="Copetti D."/>
            <person name="Mohd Noor M.I."/>
            <person name="Ong R.C."/>
            <person name="Putra M."/>
            <person name="Sireger I.Z."/>
            <person name="Indrioko S."/>
            <person name="Kosugi Y."/>
            <person name="Izuno A."/>
            <person name="Isagi Y."/>
            <person name="Lee S.L."/>
            <person name="Shimizu K.K."/>
        </authorList>
    </citation>
    <scope>NUCLEOTIDE SEQUENCE [LARGE SCALE GENOMIC DNA]</scope>
    <source>
        <strain evidence="1">214</strain>
    </source>
</reference>
<dbReference type="EMBL" id="BPVZ01000123">
    <property type="protein sequence ID" value="GKV37512.1"/>
    <property type="molecule type" value="Genomic_DNA"/>
</dbReference>
<evidence type="ECO:0000313" key="2">
    <source>
        <dbReference type="Proteomes" id="UP001054252"/>
    </source>
</evidence>